<dbReference type="AlphaFoldDB" id="A0A0D1DBH0"/>
<comment type="caution">
    <text evidence="1">The sequence shown here is derived from an EMBL/GenBank/DDBJ whole genome shotgun (WGS) entry which is preliminary data.</text>
</comment>
<sequence length="68" mass="7286">MTGGLDWPALMRAGIRGIGLRPADFWEMTPAELAFVLGIEGGRLPMDRAALESLAAKYPDQKPGETDG</sequence>
<evidence type="ECO:0000313" key="2">
    <source>
        <dbReference type="Proteomes" id="UP000032232"/>
    </source>
</evidence>
<dbReference type="RefSeq" id="WP_043917860.1">
    <property type="nucleotide sequence ID" value="NZ_FZPF01000007.1"/>
</dbReference>
<dbReference type="Proteomes" id="UP000032232">
    <property type="component" value="Unassembled WGS sequence"/>
</dbReference>
<keyword evidence="2" id="KW-1185">Reference proteome</keyword>
<dbReference type="STRING" id="935700.jaqu_10240"/>
<organism evidence="1 2">
    <name type="scientific">Jannaschia aquimarina</name>
    <dbReference type="NCBI Taxonomy" id="935700"/>
    <lineage>
        <taxon>Bacteria</taxon>
        <taxon>Pseudomonadati</taxon>
        <taxon>Pseudomonadota</taxon>
        <taxon>Alphaproteobacteria</taxon>
        <taxon>Rhodobacterales</taxon>
        <taxon>Roseobacteraceae</taxon>
        <taxon>Jannaschia</taxon>
    </lineage>
</organism>
<accession>A0A0D1DBH0</accession>
<evidence type="ECO:0008006" key="3">
    <source>
        <dbReference type="Google" id="ProtNLM"/>
    </source>
</evidence>
<dbReference type="Pfam" id="PF09550">
    <property type="entry name" value="Phage_TAC_6"/>
    <property type="match status" value="1"/>
</dbReference>
<dbReference type="InterPro" id="IPR011739">
    <property type="entry name" value="GTA_rcc01693"/>
</dbReference>
<dbReference type="PATRIC" id="fig|935700.4.peg.1069"/>
<dbReference type="NCBIfam" id="TIGR02216">
    <property type="entry name" value="phage_TIGR02216"/>
    <property type="match status" value="1"/>
</dbReference>
<dbReference type="OrthoDB" id="7582980at2"/>
<evidence type="ECO:0000313" key="1">
    <source>
        <dbReference type="EMBL" id="KIT17293.1"/>
    </source>
</evidence>
<protein>
    <recommendedName>
        <fullName evidence="3">Phage tail assembly chaperone</fullName>
    </recommendedName>
</protein>
<dbReference type="InterPro" id="IPR019056">
    <property type="entry name" value="Phage_TAC_6"/>
</dbReference>
<dbReference type="EMBL" id="JYFE01000020">
    <property type="protein sequence ID" value="KIT17293.1"/>
    <property type="molecule type" value="Genomic_DNA"/>
</dbReference>
<gene>
    <name evidence="1" type="ORF">jaqu_10240</name>
</gene>
<proteinExistence type="predicted"/>
<reference evidence="1 2" key="1">
    <citation type="submission" date="2015-02" db="EMBL/GenBank/DDBJ databases">
        <title>Genome Sequence of Jannaschia aquimarina DSM28248, a member of the Roseobacter clade.</title>
        <authorList>
            <person name="Voget S."/>
            <person name="Daniel R."/>
        </authorList>
    </citation>
    <scope>NUCLEOTIDE SEQUENCE [LARGE SCALE GENOMIC DNA]</scope>
    <source>
        <strain evidence="1 2">GSW-M26</strain>
    </source>
</reference>
<name>A0A0D1DBH0_9RHOB</name>